<dbReference type="EMBL" id="LT670818">
    <property type="protein sequence ID" value="SHH38718.1"/>
    <property type="molecule type" value="Genomic_DNA"/>
</dbReference>
<evidence type="ECO:0000256" key="4">
    <source>
        <dbReference type="ARBA" id="ARBA00066616"/>
    </source>
</evidence>
<feature type="domain" description="AMP-binding enzyme C-terminal" evidence="7">
    <location>
        <begin position="423"/>
        <end position="498"/>
    </location>
</feature>
<evidence type="ECO:0000256" key="3">
    <source>
        <dbReference type="ARBA" id="ARBA00051915"/>
    </source>
</evidence>
<dbReference type="EC" id="6.2.1.44" evidence="4"/>
<evidence type="ECO:0000256" key="2">
    <source>
        <dbReference type="ARBA" id="ARBA00022598"/>
    </source>
</evidence>
<dbReference type="InterPro" id="IPR045851">
    <property type="entry name" value="AMP-bd_C_sf"/>
</dbReference>
<dbReference type="PANTHER" id="PTHR24096">
    <property type="entry name" value="LONG-CHAIN-FATTY-ACID--COA LIGASE"/>
    <property type="match status" value="1"/>
</dbReference>
<reference evidence="8 9" key="1">
    <citation type="submission" date="2016-11" db="EMBL/GenBank/DDBJ databases">
        <authorList>
            <person name="Jaros S."/>
            <person name="Januszkiewicz K."/>
            <person name="Wedrychowicz H."/>
        </authorList>
    </citation>
    <scope>NUCLEOTIDE SEQUENCE [LARGE SCALE GENOMIC DNA]</scope>
    <source>
        <strain evidence="8 9">GAS242</strain>
    </source>
</reference>
<evidence type="ECO:0000256" key="5">
    <source>
        <dbReference type="ARBA" id="ARBA00067668"/>
    </source>
</evidence>
<protein>
    <recommendedName>
        <fullName evidence="5">3-methylmercaptopropionyl-CoA ligase</fullName>
        <ecNumber evidence="4">6.2.1.44</ecNumber>
    </recommendedName>
</protein>
<dbReference type="SUPFAM" id="SSF56801">
    <property type="entry name" value="Acetyl-CoA synthetase-like"/>
    <property type="match status" value="1"/>
</dbReference>
<gene>
    <name evidence="8" type="ORF">SAMN05444169_7187</name>
</gene>
<accession>A0A1M5SKD2</accession>
<feature type="domain" description="AMP-dependent synthetase/ligase" evidence="6">
    <location>
        <begin position="11"/>
        <end position="372"/>
    </location>
</feature>
<evidence type="ECO:0000259" key="6">
    <source>
        <dbReference type="Pfam" id="PF00501"/>
    </source>
</evidence>
<sequence>MSVPAPGSIEFWAADKPSGIAVIEGDRYQTWSSLNEQANRLAHGLAAKGIKAGDIVVVRTQIRLEWPVISAALGKLGCSLLGLNWRLTPTETKYVLSNSGAQAIICDDPDPSPLLSAFQGLPIKLAVSIDAVIPDFVAYSELLQGASDPLFAKANPSLILYTSGTTGLPKGVASVLQASSQMDARTAEYLGDVGSTRRSVPGSVVLLTLPMHHGAGPSHVWGAVQAGNPVVLMRRFDPEEVLKLIQRHKITNWTGVPTMYKRIAALPPETLGSYDVSSIKALAVGAAPVPFSLKKWIIDYFGPGRLAEAYGATEVGMISFLPPEMQTTKPGSSGLPHKHVDISIRDENGSELPIGQVGEIWIRTPTTIRQYLNAKPLGPDTLDADGFFRVGDVGMMDDDGYLFITDRAKDMIIAGGVNIYPAEIEAAILQHPAIQDVAVIGIPDEEFGEQVKAFCELKPGRDVDETSLIAYCRESLASYKRPKTIEFMRELPRNTMGKLLKRELREPYWKGRERNV</sequence>
<evidence type="ECO:0000256" key="1">
    <source>
        <dbReference type="ARBA" id="ARBA00006432"/>
    </source>
</evidence>
<dbReference type="Gene3D" id="3.40.50.12780">
    <property type="entry name" value="N-terminal domain of ligase-like"/>
    <property type="match status" value="1"/>
</dbReference>
<dbReference type="Proteomes" id="UP000190675">
    <property type="component" value="Chromosome I"/>
</dbReference>
<dbReference type="Gene3D" id="3.30.300.30">
    <property type="match status" value="1"/>
</dbReference>
<name>A0A1M5SKD2_9BRAD</name>
<comment type="catalytic activity">
    <reaction evidence="3">
        <text>3-(methylsulfanyl)propanoate + ATP + CoA = 3-(methylsulfanyl)propanoyl-CoA + AMP + diphosphate</text>
        <dbReference type="Rhea" id="RHEA:43052"/>
        <dbReference type="ChEBI" id="CHEBI:30616"/>
        <dbReference type="ChEBI" id="CHEBI:33019"/>
        <dbReference type="ChEBI" id="CHEBI:49016"/>
        <dbReference type="ChEBI" id="CHEBI:57287"/>
        <dbReference type="ChEBI" id="CHEBI:82815"/>
        <dbReference type="ChEBI" id="CHEBI:456215"/>
        <dbReference type="EC" id="6.2.1.44"/>
    </reaction>
    <physiologicalReaction direction="left-to-right" evidence="3">
        <dbReference type="Rhea" id="RHEA:43053"/>
    </physiologicalReaction>
</comment>
<keyword evidence="2" id="KW-0436">Ligase</keyword>
<dbReference type="Pfam" id="PF13193">
    <property type="entry name" value="AMP-binding_C"/>
    <property type="match status" value="1"/>
</dbReference>
<comment type="similarity">
    <text evidence="1">Belongs to the ATP-dependent AMP-binding enzyme family.</text>
</comment>
<evidence type="ECO:0000313" key="8">
    <source>
        <dbReference type="EMBL" id="SHH38718.1"/>
    </source>
</evidence>
<dbReference type="Pfam" id="PF00501">
    <property type="entry name" value="AMP-binding"/>
    <property type="match status" value="1"/>
</dbReference>
<dbReference type="InterPro" id="IPR025110">
    <property type="entry name" value="AMP-bd_C"/>
</dbReference>
<evidence type="ECO:0000313" key="9">
    <source>
        <dbReference type="Proteomes" id="UP000190675"/>
    </source>
</evidence>
<dbReference type="InterPro" id="IPR042099">
    <property type="entry name" value="ANL_N_sf"/>
</dbReference>
<dbReference type="PROSITE" id="PS00455">
    <property type="entry name" value="AMP_BINDING"/>
    <property type="match status" value="1"/>
</dbReference>
<proteinExistence type="inferred from homology"/>
<dbReference type="AlphaFoldDB" id="A0A1M5SKD2"/>
<dbReference type="RefSeq" id="WP_079570277.1">
    <property type="nucleotide sequence ID" value="NZ_LT670818.1"/>
</dbReference>
<dbReference type="InterPro" id="IPR020845">
    <property type="entry name" value="AMP-binding_CS"/>
</dbReference>
<dbReference type="InterPro" id="IPR000873">
    <property type="entry name" value="AMP-dep_synth/lig_dom"/>
</dbReference>
<dbReference type="FunFam" id="3.30.300.30:FF:000008">
    <property type="entry name" value="2,3-dihydroxybenzoate-AMP ligase"/>
    <property type="match status" value="1"/>
</dbReference>
<dbReference type="GO" id="GO:0016405">
    <property type="term" value="F:CoA-ligase activity"/>
    <property type="evidence" value="ECO:0007669"/>
    <property type="project" value="TreeGrafter"/>
</dbReference>
<dbReference type="OrthoDB" id="9803968at2"/>
<organism evidence="8 9">
    <name type="scientific">Bradyrhizobium erythrophlei</name>
    <dbReference type="NCBI Taxonomy" id="1437360"/>
    <lineage>
        <taxon>Bacteria</taxon>
        <taxon>Pseudomonadati</taxon>
        <taxon>Pseudomonadota</taxon>
        <taxon>Alphaproteobacteria</taxon>
        <taxon>Hyphomicrobiales</taxon>
        <taxon>Nitrobacteraceae</taxon>
        <taxon>Bradyrhizobium</taxon>
    </lineage>
</organism>
<dbReference type="PANTHER" id="PTHR24096:SF267">
    <property type="entry name" value="MALONATE--COA LIGASE ACSF3, MITOCHONDRIAL"/>
    <property type="match status" value="1"/>
</dbReference>
<evidence type="ECO:0000259" key="7">
    <source>
        <dbReference type="Pfam" id="PF13193"/>
    </source>
</evidence>